<dbReference type="InterPro" id="IPR002557">
    <property type="entry name" value="Chitin-bd_dom"/>
</dbReference>
<dbReference type="SMART" id="SM00494">
    <property type="entry name" value="ChtBD2"/>
    <property type="match status" value="3"/>
</dbReference>
<proteinExistence type="predicted"/>
<organism evidence="8 9">
    <name type="scientific">Meganyctiphanes norvegica</name>
    <name type="common">Northern krill</name>
    <name type="synonym">Thysanopoda norvegica</name>
    <dbReference type="NCBI Taxonomy" id="48144"/>
    <lineage>
        <taxon>Eukaryota</taxon>
        <taxon>Metazoa</taxon>
        <taxon>Ecdysozoa</taxon>
        <taxon>Arthropoda</taxon>
        <taxon>Crustacea</taxon>
        <taxon>Multicrustacea</taxon>
        <taxon>Malacostraca</taxon>
        <taxon>Eumalacostraca</taxon>
        <taxon>Eucarida</taxon>
        <taxon>Euphausiacea</taxon>
        <taxon>Euphausiidae</taxon>
        <taxon>Meganyctiphanes</taxon>
    </lineage>
</organism>
<feature type="chain" id="PRO_5043606977" description="Chitin-binding type-2 domain-containing protein" evidence="6">
    <location>
        <begin position="29"/>
        <end position="252"/>
    </location>
</feature>
<reference evidence="8 9" key="1">
    <citation type="submission" date="2024-05" db="EMBL/GenBank/DDBJ databases">
        <authorList>
            <person name="Wallberg A."/>
        </authorList>
    </citation>
    <scope>NUCLEOTIDE SEQUENCE [LARGE SCALE GENOMIC DNA]</scope>
</reference>
<evidence type="ECO:0000256" key="4">
    <source>
        <dbReference type="ARBA" id="ARBA00023157"/>
    </source>
</evidence>
<feature type="domain" description="Chitin-binding type-2" evidence="7">
    <location>
        <begin position="29"/>
        <end position="87"/>
    </location>
</feature>
<feature type="non-terminal residue" evidence="8">
    <location>
        <position position="1"/>
    </location>
</feature>
<dbReference type="PANTHER" id="PTHR23301">
    <property type="entry name" value="CHITIN BINDING PERITROPHIN-A"/>
    <property type="match status" value="1"/>
</dbReference>
<evidence type="ECO:0000256" key="3">
    <source>
        <dbReference type="ARBA" id="ARBA00022737"/>
    </source>
</evidence>
<evidence type="ECO:0000313" key="9">
    <source>
        <dbReference type="Proteomes" id="UP001497623"/>
    </source>
</evidence>
<sequence>SRIPASSITAMHSITLLLLCATTGGAFAQFQCKDDGFHVDPQQCDKYYDCYRGQQTEKLCPDGLVFDHTLGAKVEQCNYPFIVECPQGAALQAAQPSGIECPRQNGYFEHEDPSNCMEYYECTQGLAVLRKCAQGLVFDEFTGTCQWASAGLRSGCVERAEVLNGFTCPNATQVAANGAEYDHARYLNPDDCRYFYVCEDGMHPREVGCPQGTVFNDLTLNCDDPANVAGCENYYPENSGSDPVGNAGLGRF</sequence>
<dbReference type="SUPFAM" id="SSF57625">
    <property type="entry name" value="Invertebrate chitin-binding proteins"/>
    <property type="match status" value="3"/>
</dbReference>
<accession>A0AAV2RNU8</accession>
<feature type="domain" description="Chitin-binding type-2" evidence="7">
    <location>
        <begin position="98"/>
        <end position="158"/>
    </location>
</feature>
<dbReference type="PANTHER" id="PTHR23301:SF107">
    <property type="entry name" value="LD20793P"/>
    <property type="match status" value="1"/>
</dbReference>
<keyword evidence="3" id="KW-0677">Repeat</keyword>
<dbReference type="InterPro" id="IPR051940">
    <property type="entry name" value="Chitin_bind-dev_reg"/>
</dbReference>
<evidence type="ECO:0000256" key="2">
    <source>
        <dbReference type="ARBA" id="ARBA00022729"/>
    </source>
</evidence>
<evidence type="ECO:0000313" key="8">
    <source>
        <dbReference type="EMBL" id="CAL4131674.1"/>
    </source>
</evidence>
<gene>
    <name evidence="8" type="ORF">MNOR_LOCUS26813</name>
</gene>
<dbReference type="InterPro" id="IPR036508">
    <property type="entry name" value="Chitin-bd_dom_sf"/>
</dbReference>
<dbReference type="Proteomes" id="UP001497623">
    <property type="component" value="Unassembled WGS sequence"/>
</dbReference>
<dbReference type="AlphaFoldDB" id="A0AAV2RNU8"/>
<protein>
    <recommendedName>
        <fullName evidence="7">Chitin-binding type-2 domain-containing protein</fullName>
    </recommendedName>
</protein>
<evidence type="ECO:0000256" key="6">
    <source>
        <dbReference type="SAM" id="SignalP"/>
    </source>
</evidence>
<name>A0AAV2RNU8_MEGNR</name>
<dbReference type="GO" id="GO:0005576">
    <property type="term" value="C:extracellular region"/>
    <property type="evidence" value="ECO:0007669"/>
    <property type="project" value="InterPro"/>
</dbReference>
<dbReference type="EMBL" id="CAXKWB010027283">
    <property type="protein sequence ID" value="CAL4131674.1"/>
    <property type="molecule type" value="Genomic_DNA"/>
</dbReference>
<keyword evidence="5" id="KW-0325">Glycoprotein</keyword>
<keyword evidence="4" id="KW-1015">Disulfide bond</keyword>
<evidence type="ECO:0000259" key="7">
    <source>
        <dbReference type="PROSITE" id="PS50940"/>
    </source>
</evidence>
<feature type="signal peptide" evidence="6">
    <location>
        <begin position="1"/>
        <end position="28"/>
    </location>
</feature>
<dbReference type="Pfam" id="PF01607">
    <property type="entry name" value="CBM_14"/>
    <property type="match status" value="3"/>
</dbReference>
<dbReference type="Gene3D" id="2.170.140.10">
    <property type="entry name" value="Chitin binding domain"/>
    <property type="match status" value="3"/>
</dbReference>
<keyword evidence="1" id="KW-0147">Chitin-binding</keyword>
<evidence type="ECO:0000256" key="1">
    <source>
        <dbReference type="ARBA" id="ARBA00022669"/>
    </source>
</evidence>
<evidence type="ECO:0000256" key="5">
    <source>
        <dbReference type="ARBA" id="ARBA00023180"/>
    </source>
</evidence>
<comment type="caution">
    <text evidence="8">The sequence shown here is derived from an EMBL/GenBank/DDBJ whole genome shotgun (WGS) entry which is preliminary data.</text>
</comment>
<keyword evidence="9" id="KW-1185">Reference proteome</keyword>
<dbReference type="PROSITE" id="PS50940">
    <property type="entry name" value="CHIT_BIND_II"/>
    <property type="match status" value="3"/>
</dbReference>
<dbReference type="GO" id="GO:0008061">
    <property type="term" value="F:chitin binding"/>
    <property type="evidence" value="ECO:0007669"/>
    <property type="project" value="UniProtKB-KW"/>
</dbReference>
<feature type="domain" description="Chitin-binding type-2" evidence="7">
    <location>
        <begin position="165"/>
        <end position="233"/>
    </location>
</feature>
<keyword evidence="2 6" id="KW-0732">Signal</keyword>